<reference evidence="17 18" key="1">
    <citation type="submission" date="2016-12" db="EMBL/GenBank/DDBJ databases">
        <authorList>
            <person name="Song W.-J."/>
            <person name="Kurnit D.M."/>
        </authorList>
    </citation>
    <scope>NUCLEOTIDE SEQUENCE [LARGE SCALE GENOMIC DNA]</scope>
    <source>
        <strain evidence="17 18">DSM 18488</strain>
    </source>
</reference>
<evidence type="ECO:0000256" key="10">
    <source>
        <dbReference type="ARBA" id="ARBA00022989"/>
    </source>
</evidence>
<dbReference type="CDD" id="cd16922">
    <property type="entry name" value="HATPase_EvgS-ArcB-TorS-like"/>
    <property type="match status" value="1"/>
</dbReference>
<keyword evidence="18" id="KW-1185">Reference proteome</keyword>
<evidence type="ECO:0000313" key="17">
    <source>
        <dbReference type="EMBL" id="SHO44646.1"/>
    </source>
</evidence>
<keyword evidence="6" id="KW-0812">Transmembrane</keyword>
<evidence type="ECO:0000256" key="8">
    <source>
        <dbReference type="ARBA" id="ARBA00022777"/>
    </source>
</evidence>
<evidence type="ECO:0000313" key="18">
    <source>
        <dbReference type="Proteomes" id="UP000184603"/>
    </source>
</evidence>
<dbReference type="InterPro" id="IPR004358">
    <property type="entry name" value="Sig_transdc_His_kin-like_C"/>
</dbReference>
<dbReference type="SMART" id="SM00448">
    <property type="entry name" value="REC"/>
    <property type="match status" value="2"/>
</dbReference>
<dbReference type="AlphaFoldDB" id="A0A1M7XZQ0"/>
<feature type="domain" description="Response regulatory" evidence="16">
    <location>
        <begin position="443"/>
        <end position="564"/>
    </location>
</feature>
<dbReference type="InterPro" id="IPR003594">
    <property type="entry name" value="HATPase_dom"/>
</dbReference>
<dbReference type="GO" id="GO:0000155">
    <property type="term" value="F:phosphorelay sensor kinase activity"/>
    <property type="evidence" value="ECO:0007669"/>
    <property type="project" value="InterPro"/>
</dbReference>
<keyword evidence="11" id="KW-0902">Two-component regulatory system</keyword>
<dbReference type="FunFam" id="3.30.565.10:FF:000010">
    <property type="entry name" value="Sensor histidine kinase RcsC"/>
    <property type="match status" value="1"/>
</dbReference>
<evidence type="ECO:0000256" key="7">
    <source>
        <dbReference type="ARBA" id="ARBA00022741"/>
    </source>
</evidence>
<accession>A0A1M7XZQ0</accession>
<keyword evidence="10" id="KW-1133">Transmembrane helix</keyword>
<keyword evidence="4 13" id="KW-0597">Phosphoprotein</keyword>
<dbReference type="EMBL" id="FRFE01000003">
    <property type="protein sequence ID" value="SHO44646.1"/>
    <property type="molecule type" value="Genomic_DNA"/>
</dbReference>
<dbReference type="SMART" id="SM00387">
    <property type="entry name" value="HATPase_c"/>
    <property type="match status" value="1"/>
</dbReference>
<feature type="modified residue" description="4-aspartylphosphate" evidence="13">
    <location>
        <position position="497"/>
    </location>
</feature>
<protein>
    <recommendedName>
        <fullName evidence="3">histidine kinase</fullName>
        <ecNumber evidence="3">2.7.13.3</ecNumber>
    </recommendedName>
</protein>
<dbReference type="EC" id="2.7.13.3" evidence="3"/>
<dbReference type="InterPro" id="IPR003661">
    <property type="entry name" value="HisK_dim/P_dom"/>
</dbReference>
<comment type="subcellular location">
    <subcellularLocation>
        <location evidence="2">Membrane</location>
    </subcellularLocation>
</comment>
<dbReference type="CDD" id="cd00082">
    <property type="entry name" value="HisKA"/>
    <property type="match status" value="1"/>
</dbReference>
<dbReference type="Proteomes" id="UP000184603">
    <property type="component" value="Unassembled WGS sequence"/>
</dbReference>
<dbReference type="InterPro" id="IPR011006">
    <property type="entry name" value="CheY-like_superfamily"/>
</dbReference>
<dbReference type="FunFam" id="1.10.287.130:FF:000004">
    <property type="entry name" value="Ethylene receptor 1"/>
    <property type="match status" value="1"/>
</dbReference>
<sequence length="716" mass="80425">MNIPPTALGSLPGNEQERERFKSFLEERLKGLAIIFLENAKEYSPSAFPDIFPAERVAHLSAIINDEMAPDKAVTSDIPGYYLLPVPRLTATCLLYRDDADDGMFIPTQLTLLTELFFTSTELAKTKKRLEIQKTQFNRKLSAQDSRYQEMLVEIQKSYQIIHEQQENYSKKLQSEIREQTRELRKSKAEAEAANLAKSQFLAAMSHEIRTPMNGIIGFTDMLLTSQLDEEQIDSAMTIKRSGEALLALINDILDFSKVEAGQMSLEEIDFDPEITAFDVCELIKPRIMDKSIEILCRIGDTVPANVKGDPGRFRQVLINLMGNAAKFTEKGEIELGIDVDSETETEITLHCWIRDTGIGLDSSKFDTIFEEFKQADGSTTRKYGGTGLGLSISRKIVGLMHGKIWLESRIGQGTTFHFTAVLPKSTILQRRPTLPQELKGKFILVVDDNEANNQILKKALEATGARVTTMLDSTVVITELQKQAQQGSPYDIAILDLRMPLLSGYELAKQIRQLGGPMNTIPLLAYTSSNEKIAALCKEAGFTAFLSKPCRPQILYKTLSRVLSSDQQPDIQTESTRLVTQYSVREELKQSVRLLLAEDNPVNQKLAKIMLTKAGYQVTVVANGRLAVETYTASPDTFDTILMDVQMPEMDGLEATREIRRQGYKDIPIIAMTANAMKGDREICLEAGMTDYISKPIKRELVFQVLEKWLYKHES</sequence>
<keyword evidence="7" id="KW-0547">Nucleotide-binding</keyword>
<dbReference type="SMART" id="SM00388">
    <property type="entry name" value="HisKA"/>
    <property type="match status" value="1"/>
</dbReference>
<evidence type="ECO:0000256" key="3">
    <source>
        <dbReference type="ARBA" id="ARBA00012438"/>
    </source>
</evidence>
<dbReference type="Gene3D" id="1.10.287.130">
    <property type="match status" value="1"/>
</dbReference>
<dbReference type="GO" id="GO:0005524">
    <property type="term" value="F:ATP binding"/>
    <property type="evidence" value="ECO:0007669"/>
    <property type="project" value="UniProtKB-KW"/>
</dbReference>
<evidence type="ECO:0000256" key="11">
    <source>
        <dbReference type="ARBA" id="ARBA00023012"/>
    </source>
</evidence>
<organism evidence="17 18">
    <name type="scientific">Desulfopila aestuarii DSM 18488</name>
    <dbReference type="NCBI Taxonomy" id="1121416"/>
    <lineage>
        <taxon>Bacteria</taxon>
        <taxon>Pseudomonadati</taxon>
        <taxon>Thermodesulfobacteriota</taxon>
        <taxon>Desulfobulbia</taxon>
        <taxon>Desulfobulbales</taxon>
        <taxon>Desulfocapsaceae</taxon>
        <taxon>Desulfopila</taxon>
    </lineage>
</organism>
<keyword evidence="8 17" id="KW-0418">Kinase</keyword>
<proteinExistence type="predicted"/>
<dbReference type="SUPFAM" id="SSF47384">
    <property type="entry name" value="Homodimeric domain of signal transducing histidine kinase"/>
    <property type="match status" value="1"/>
</dbReference>
<name>A0A1M7XZQ0_9BACT</name>
<dbReference type="InterPro" id="IPR036097">
    <property type="entry name" value="HisK_dim/P_sf"/>
</dbReference>
<gene>
    <name evidence="17" type="ORF">SAMN02745220_00824</name>
</gene>
<evidence type="ECO:0000256" key="1">
    <source>
        <dbReference type="ARBA" id="ARBA00000085"/>
    </source>
</evidence>
<dbReference type="PROSITE" id="PS50110">
    <property type="entry name" value="RESPONSE_REGULATORY"/>
    <property type="match status" value="2"/>
</dbReference>
<dbReference type="InterPro" id="IPR036890">
    <property type="entry name" value="HATPase_C_sf"/>
</dbReference>
<dbReference type="OrthoDB" id="9758705at2"/>
<keyword evidence="12" id="KW-0472">Membrane</keyword>
<dbReference type="Pfam" id="PF00072">
    <property type="entry name" value="Response_reg"/>
    <property type="match status" value="2"/>
</dbReference>
<feature type="modified residue" description="4-aspartylphosphate" evidence="13">
    <location>
        <position position="645"/>
    </location>
</feature>
<feature type="coiled-coil region" evidence="14">
    <location>
        <begin position="163"/>
        <end position="197"/>
    </location>
</feature>
<evidence type="ECO:0000256" key="14">
    <source>
        <dbReference type="SAM" id="Coils"/>
    </source>
</evidence>
<dbReference type="InterPro" id="IPR005467">
    <property type="entry name" value="His_kinase_dom"/>
</dbReference>
<evidence type="ECO:0000259" key="15">
    <source>
        <dbReference type="PROSITE" id="PS50109"/>
    </source>
</evidence>
<dbReference type="Pfam" id="PF00512">
    <property type="entry name" value="HisKA"/>
    <property type="match status" value="1"/>
</dbReference>
<keyword evidence="9" id="KW-0067">ATP-binding</keyword>
<evidence type="ECO:0000256" key="6">
    <source>
        <dbReference type="ARBA" id="ARBA00022692"/>
    </source>
</evidence>
<comment type="catalytic activity">
    <reaction evidence="1">
        <text>ATP + protein L-histidine = ADP + protein N-phospho-L-histidine.</text>
        <dbReference type="EC" id="2.7.13.3"/>
    </reaction>
</comment>
<keyword evidence="14" id="KW-0175">Coiled coil</keyword>
<evidence type="ECO:0000256" key="12">
    <source>
        <dbReference type="ARBA" id="ARBA00023136"/>
    </source>
</evidence>
<dbReference type="PRINTS" id="PR00344">
    <property type="entry name" value="BCTRLSENSOR"/>
</dbReference>
<dbReference type="InterPro" id="IPR001789">
    <property type="entry name" value="Sig_transdc_resp-reg_receiver"/>
</dbReference>
<feature type="domain" description="Histidine kinase" evidence="15">
    <location>
        <begin position="204"/>
        <end position="425"/>
    </location>
</feature>
<evidence type="ECO:0000256" key="13">
    <source>
        <dbReference type="PROSITE-ProRule" id="PRU00169"/>
    </source>
</evidence>
<dbReference type="Gene3D" id="3.40.50.2300">
    <property type="match status" value="2"/>
</dbReference>
<evidence type="ECO:0000256" key="5">
    <source>
        <dbReference type="ARBA" id="ARBA00022679"/>
    </source>
</evidence>
<evidence type="ECO:0000259" key="16">
    <source>
        <dbReference type="PROSITE" id="PS50110"/>
    </source>
</evidence>
<dbReference type="PANTHER" id="PTHR45339:SF1">
    <property type="entry name" value="HYBRID SIGNAL TRANSDUCTION HISTIDINE KINASE J"/>
    <property type="match status" value="1"/>
</dbReference>
<dbReference type="SUPFAM" id="SSF52172">
    <property type="entry name" value="CheY-like"/>
    <property type="match status" value="2"/>
</dbReference>
<feature type="domain" description="Response regulatory" evidence="16">
    <location>
        <begin position="594"/>
        <end position="711"/>
    </location>
</feature>
<dbReference type="RefSeq" id="WP_073612177.1">
    <property type="nucleotide sequence ID" value="NZ_FRFE01000003.1"/>
</dbReference>
<dbReference type="CDD" id="cd17546">
    <property type="entry name" value="REC_hyHK_CKI1_RcsC-like"/>
    <property type="match status" value="2"/>
</dbReference>
<dbReference type="Pfam" id="PF02518">
    <property type="entry name" value="HATPase_c"/>
    <property type="match status" value="1"/>
</dbReference>
<evidence type="ECO:0000256" key="4">
    <source>
        <dbReference type="ARBA" id="ARBA00022553"/>
    </source>
</evidence>
<evidence type="ECO:0000256" key="9">
    <source>
        <dbReference type="ARBA" id="ARBA00022840"/>
    </source>
</evidence>
<dbReference type="GO" id="GO:0016020">
    <property type="term" value="C:membrane"/>
    <property type="evidence" value="ECO:0007669"/>
    <property type="project" value="UniProtKB-SubCell"/>
</dbReference>
<dbReference type="PROSITE" id="PS50109">
    <property type="entry name" value="HIS_KIN"/>
    <property type="match status" value="1"/>
</dbReference>
<evidence type="ECO:0000256" key="2">
    <source>
        <dbReference type="ARBA" id="ARBA00004370"/>
    </source>
</evidence>
<dbReference type="Gene3D" id="3.30.565.10">
    <property type="entry name" value="Histidine kinase-like ATPase, C-terminal domain"/>
    <property type="match status" value="1"/>
</dbReference>
<dbReference type="SUPFAM" id="SSF55874">
    <property type="entry name" value="ATPase domain of HSP90 chaperone/DNA topoisomerase II/histidine kinase"/>
    <property type="match status" value="1"/>
</dbReference>
<dbReference type="STRING" id="1121416.SAMN02745220_00824"/>
<dbReference type="PANTHER" id="PTHR45339">
    <property type="entry name" value="HYBRID SIGNAL TRANSDUCTION HISTIDINE KINASE J"/>
    <property type="match status" value="1"/>
</dbReference>
<keyword evidence="5" id="KW-0808">Transferase</keyword>